<proteinExistence type="predicted"/>
<feature type="region of interest" description="Disordered" evidence="1">
    <location>
        <begin position="21"/>
        <end position="48"/>
    </location>
</feature>
<sequence>MSAVVDKALYQACMADLSRERQEELPLSDVSKRGPTFQPGRGTGVSHIPKELKAKLSKGWGAKIDDEESKQMEGLEYEDARPWAKQIARDYMRSHVFQTAPPQLASGFNRNSTKGPAGIQKPKAPQKGVNDPGARQRQASILAGAQKKAFAVQQSQQQPMKSLSTERAQVMTTQKGLPNTSPTSNDQPKSETTPPPTGETQDHTLYKGPCEIVTGVNGKNTFAAEYVLRANLKTSHGFLVLTAPGKGGERVHNVLDLDPPTVQGAVCMVTCQQGKGTFKYSLRFKPDSKADHFRHYLKSLQDSATQHLKTTSMAIAAVSSVSSSIAKETETSEEKKKIVLPLTREDYSNPAEETSIEPATGTAIVTTSNNSSEIPTSGETERSLVHIDDAPPSNGLVHVTAPGASMYDAANSLLIIVQKILFRIAEGGAQISAQTVRDVGDAVVQDWNEAGFMHGEDEGMRADFQELLHILIRIKIKTDERKGEQMVSQIPAIEALKRDPVPEKREERITYTPEEIRSLEWKAMPHQEDIEDSRTITQRHKANSVAQSISHKKAVITALSRHKDWLAGKPSSHEPASNDSISESRQDGSSMHSDTTQVQPTVTLPASVPQITNHDFTESCEDGNSLHANNVESPARLNVVLPSPTPKAKPQVQGLASSRWASPSNYTVSAAKSTEALQSKWTPRVVEVPQVAQVPKANPASRSAAQGLSASRWADKPAAFEGQFAGI</sequence>
<feature type="compositionally biased region" description="Polar residues" evidence="1">
    <location>
        <begin position="574"/>
        <end position="599"/>
    </location>
</feature>
<evidence type="ECO:0000256" key="1">
    <source>
        <dbReference type="SAM" id="MobiDB-lite"/>
    </source>
</evidence>
<feature type="region of interest" description="Disordered" evidence="1">
    <location>
        <begin position="150"/>
        <end position="205"/>
    </location>
</feature>
<gene>
    <name evidence="2" type="ORF">PT974_05643</name>
</gene>
<dbReference type="Proteomes" id="UP001338125">
    <property type="component" value="Unassembled WGS sequence"/>
</dbReference>
<feature type="region of interest" description="Disordered" evidence="1">
    <location>
        <begin position="529"/>
        <end position="549"/>
    </location>
</feature>
<keyword evidence="3" id="KW-1185">Reference proteome</keyword>
<feature type="compositionally biased region" description="Polar residues" evidence="1">
    <location>
        <begin position="102"/>
        <end position="114"/>
    </location>
</feature>
<name>A0ABR0SJD7_9HYPO</name>
<dbReference type="EMBL" id="JAVFKD010000012">
    <property type="protein sequence ID" value="KAK5992242.1"/>
    <property type="molecule type" value="Genomic_DNA"/>
</dbReference>
<feature type="region of interest" description="Disordered" evidence="1">
    <location>
        <begin position="565"/>
        <end position="599"/>
    </location>
</feature>
<comment type="caution">
    <text evidence="2">The sequence shown here is derived from an EMBL/GenBank/DDBJ whole genome shotgun (WGS) entry which is preliminary data.</text>
</comment>
<accession>A0ABR0SJD7</accession>
<evidence type="ECO:0000313" key="2">
    <source>
        <dbReference type="EMBL" id="KAK5992242.1"/>
    </source>
</evidence>
<feature type="compositionally biased region" description="Polar residues" evidence="1">
    <location>
        <begin position="152"/>
        <end position="192"/>
    </location>
</feature>
<evidence type="ECO:0000313" key="3">
    <source>
        <dbReference type="Proteomes" id="UP001338125"/>
    </source>
</evidence>
<organism evidence="2 3">
    <name type="scientific">Cladobotryum mycophilum</name>
    <dbReference type="NCBI Taxonomy" id="491253"/>
    <lineage>
        <taxon>Eukaryota</taxon>
        <taxon>Fungi</taxon>
        <taxon>Dikarya</taxon>
        <taxon>Ascomycota</taxon>
        <taxon>Pezizomycotina</taxon>
        <taxon>Sordariomycetes</taxon>
        <taxon>Hypocreomycetidae</taxon>
        <taxon>Hypocreales</taxon>
        <taxon>Hypocreaceae</taxon>
        <taxon>Cladobotryum</taxon>
    </lineage>
</organism>
<reference evidence="2 3" key="1">
    <citation type="submission" date="2024-01" db="EMBL/GenBank/DDBJ databases">
        <title>Complete genome of Cladobotryum mycophilum ATHUM6906.</title>
        <authorList>
            <person name="Christinaki A.C."/>
            <person name="Myridakis A.I."/>
            <person name="Kouvelis V.N."/>
        </authorList>
    </citation>
    <scope>NUCLEOTIDE SEQUENCE [LARGE SCALE GENOMIC DNA]</scope>
    <source>
        <strain evidence="2 3">ATHUM6906</strain>
    </source>
</reference>
<protein>
    <submittedName>
        <fullName evidence="2">Uncharacterized protein</fullName>
    </submittedName>
</protein>
<feature type="region of interest" description="Disordered" evidence="1">
    <location>
        <begin position="102"/>
        <end position="136"/>
    </location>
</feature>